<dbReference type="PANTHER" id="PTHR47505">
    <property type="entry name" value="DNA UTILIZATION PROTEIN YHGH"/>
    <property type="match status" value="1"/>
</dbReference>
<dbReference type="InterPro" id="IPR000836">
    <property type="entry name" value="PRTase_dom"/>
</dbReference>
<dbReference type="RefSeq" id="WP_413782332.1">
    <property type="nucleotide sequence ID" value="NZ_JAUOZS010000001.1"/>
</dbReference>
<dbReference type="InterPro" id="IPR051910">
    <property type="entry name" value="ComF/GntX_DNA_util-trans"/>
</dbReference>
<protein>
    <submittedName>
        <fullName evidence="4">ComF family protein</fullName>
    </submittedName>
</protein>
<dbReference type="InterPro" id="IPR044005">
    <property type="entry name" value="DZR_2"/>
</dbReference>
<gene>
    <name evidence="4" type="ORF">Q4T40_21885</name>
</gene>
<feature type="domain" description="Double zinc ribbon" evidence="3">
    <location>
        <begin position="9"/>
        <end position="38"/>
    </location>
</feature>
<dbReference type="Pfam" id="PF18912">
    <property type="entry name" value="DZR_2"/>
    <property type="match status" value="1"/>
</dbReference>
<dbReference type="Pfam" id="PF00156">
    <property type="entry name" value="Pribosyltran"/>
    <property type="match status" value="1"/>
</dbReference>
<name>A0ABU3P6V7_9FIRM</name>
<evidence type="ECO:0000313" key="5">
    <source>
        <dbReference type="Proteomes" id="UP001254848"/>
    </source>
</evidence>
<sequence length="221" mass="24316">MLSDWWAALLDLIYPPRCPVCRSPVAIHGAWCPVCLAPVLAGHELNLAGRRLAALDSCRVRCDYVAGVKTLLHRLKFRGDTRAAASLAWLLTARRDGLRLAGIQVVVPVPLHPGRHAERGYNQTELIFRRWSERQGLPWLDALVRTRPTAPQWELVPAERRRNVRGAFALAHPEAIRGKIVLLVDDIVTTGATVNECAKVLKRGGAKAVHALALAGGDYGR</sequence>
<dbReference type="PANTHER" id="PTHR47505:SF1">
    <property type="entry name" value="DNA UTILIZATION PROTEIN YHGH"/>
    <property type="match status" value="1"/>
</dbReference>
<evidence type="ECO:0000259" key="2">
    <source>
        <dbReference type="Pfam" id="PF00156"/>
    </source>
</evidence>
<dbReference type="Proteomes" id="UP001254848">
    <property type="component" value="Unassembled WGS sequence"/>
</dbReference>
<proteinExistence type="inferred from homology"/>
<comment type="similarity">
    <text evidence="1">Belongs to the ComF/GntX family.</text>
</comment>
<dbReference type="InterPro" id="IPR029057">
    <property type="entry name" value="PRTase-like"/>
</dbReference>
<evidence type="ECO:0000259" key="3">
    <source>
        <dbReference type="Pfam" id="PF18912"/>
    </source>
</evidence>
<keyword evidence="5" id="KW-1185">Reference proteome</keyword>
<dbReference type="SUPFAM" id="SSF53271">
    <property type="entry name" value="PRTase-like"/>
    <property type="match status" value="1"/>
</dbReference>
<dbReference type="Gene3D" id="3.40.50.2020">
    <property type="match status" value="1"/>
</dbReference>
<comment type="caution">
    <text evidence="4">The sequence shown here is derived from an EMBL/GenBank/DDBJ whole genome shotgun (WGS) entry which is preliminary data.</text>
</comment>
<evidence type="ECO:0000313" key="4">
    <source>
        <dbReference type="EMBL" id="MDT8903891.1"/>
    </source>
</evidence>
<reference evidence="4 5" key="1">
    <citation type="submission" date="2023-07" db="EMBL/GenBank/DDBJ databases">
        <title>The novel representative of Negativicutes class, Anaeroselena agilis gen. nov. sp. nov.</title>
        <authorList>
            <person name="Prokofeva M.I."/>
            <person name="Elcheninov A.G."/>
            <person name="Klyukina A."/>
            <person name="Kublanov I.V."/>
            <person name="Frolov E.N."/>
            <person name="Podosokorskaya O.A."/>
        </authorList>
    </citation>
    <scope>NUCLEOTIDE SEQUENCE [LARGE SCALE GENOMIC DNA]</scope>
    <source>
        <strain evidence="4 5">4137-cl</strain>
    </source>
</reference>
<organism evidence="4 5">
    <name type="scientific">Anaeroselena agilis</name>
    <dbReference type="NCBI Taxonomy" id="3063788"/>
    <lineage>
        <taxon>Bacteria</taxon>
        <taxon>Bacillati</taxon>
        <taxon>Bacillota</taxon>
        <taxon>Negativicutes</taxon>
        <taxon>Acetonemataceae</taxon>
        <taxon>Anaeroselena</taxon>
    </lineage>
</organism>
<dbReference type="CDD" id="cd06223">
    <property type="entry name" value="PRTases_typeI"/>
    <property type="match status" value="1"/>
</dbReference>
<accession>A0ABU3P6V7</accession>
<dbReference type="EMBL" id="JAUOZS010000001">
    <property type="protein sequence ID" value="MDT8903891.1"/>
    <property type="molecule type" value="Genomic_DNA"/>
</dbReference>
<evidence type="ECO:0000256" key="1">
    <source>
        <dbReference type="ARBA" id="ARBA00008007"/>
    </source>
</evidence>
<feature type="domain" description="Phosphoribosyltransferase" evidence="2">
    <location>
        <begin position="173"/>
        <end position="215"/>
    </location>
</feature>